<keyword evidence="3 6" id="KW-1133">Transmembrane helix</keyword>
<dbReference type="GO" id="GO:0005886">
    <property type="term" value="C:plasma membrane"/>
    <property type="evidence" value="ECO:0007669"/>
    <property type="project" value="TreeGrafter"/>
</dbReference>
<evidence type="ECO:0000256" key="6">
    <source>
        <dbReference type="SAM" id="Phobius"/>
    </source>
</evidence>
<feature type="transmembrane region" description="Helical" evidence="6">
    <location>
        <begin position="497"/>
        <end position="522"/>
    </location>
</feature>
<evidence type="ECO:0000259" key="7">
    <source>
        <dbReference type="PROSITE" id="PS50850"/>
    </source>
</evidence>
<feature type="transmembrane region" description="Helical" evidence="6">
    <location>
        <begin position="534"/>
        <end position="558"/>
    </location>
</feature>
<organism evidence="8 9">
    <name type="scientific">Neoarthrinium moseri</name>
    <dbReference type="NCBI Taxonomy" id="1658444"/>
    <lineage>
        <taxon>Eukaryota</taxon>
        <taxon>Fungi</taxon>
        <taxon>Dikarya</taxon>
        <taxon>Ascomycota</taxon>
        <taxon>Pezizomycotina</taxon>
        <taxon>Sordariomycetes</taxon>
        <taxon>Xylariomycetidae</taxon>
        <taxon>Amphisphaeriales</taxon>
        <taxon>Apiosporaceae</taxon>
        <taxon>Neoarthrinium</taxon>
    </lineage>
</organism>
<evidence type="ECO:0000313" key="9">
    <source>
        <dbReference type="Proteomes" id="UP000829685"/>
    </source>
</evidence>
<dbReference type="InterPro" id="IPR020846">
    <property type="entry name" value="MFS_dom"/>
</dbReference>
<dbReference type="Pfam" id="PF07690">
    <property type="entry name" value="MFS_1"/>
    <property type="match status" value="1"/>
</dbReference>
<feature type="compositionally biased region" description="Polar residues" evidence="5">
    <location>
        <begin position="331"/>
        <end position="356"/>
    </location>
</feature>
<evidence type="ECO:0000256" key="1">
    <source>
        <dbReference type="ARBA" id="ARBA00004141"/>
    </source>
</evidence>
<proteinExistence type="predicted"/>
<accession>A0A9Q0AN72</accession>
<dbReference type="PANTHER" id="PTHR23502:SF50">
    <property type="entry name" value="TRANSPORTER, PUTATIVE (AFU_ORTHOLOGUE AFUA_5G00430)-RELATED"/>
    <property type="match status" value="1"/>
</dbReference>
<keyword evidence="2 6" id="KW-0812">Transmembrane</keyword>
<feature type="region of interest" description="Disordered" evidence="5">
    <location>
        <begin position="326"/>
        <end position="356"/>
    </location>
</feature>
<comment type="subcellular location">
    <subcellularLocation>
        <location evidence="1">Membrane</location>
        <topology evidence="1">Multi-pass membrane protein</topology>
    </subcellularLocation>
</comment>
<dbReference type="SUPFAM" id="SSF103473">
    <property type="entry name" value="MFS general substrate transporter"/>
    <property type="match status" value="1"/>
</dbReference>
<feature type="domain" description="Major facilitator superfamily (MFS) profile" evidence="7">
    <location>
        <begin position="127"/>
        <end position="587"/>
    </location>
</feature>
<sequence>MGLAYRRRPGATFWVRGLVREEMAHLLPPKGKRKVGPGTPEIELLKLQPEVFGPFDSLITRPQREGKKFILTAARAMAAHDEMMYPPGTVTLIDFQEATETKRVVLSPQPSSDPNEPLNWPLWRKNLNMALIFGMTIAAFAVLMIQTVFWQQMVVDMPVTITDLSNAQSAQLAGLAVGCLFFIPLTVKYGRRPTYILSTAVLAATAWWSAKMTTLWELMVTSVVSGLAGAINETAVQMTIADLFFVHQRGRANGVYFVAVNFGSFLCPLAAGAQAATQGWRFSYYALSICLTILFVAFCFLYEETKYVPVNIGSVQVATHSIEDDQEAKTDATSQDKLSPLNRTRSQSISSPPTYQTHTYSQRMRLWTPTDESLWKVFILPLHVITLPHVMFTALQFASGVAWLVLLMAMTSVIFSAPPYNFDTSGVGYMTLGPFVGNVLGNIYGGPMSDWFVLRIAKRNGRLFEPEMRLHQLCVSVVFMAGGLIMFGVTSDKGLHWILPSIGGALFAFGLGSTGEIAFTMLIDSYTKLTAEAFVGVAFLRNAVSIGIPSAMVPWWTAMGLSNMYIVCGFVSLAIGLLYVPLVIWGKKIRIALTPRYESLIAKKGLS</sequence>
<protein>
    <recommendedName>
        <fullName evidence="7">Major facilitator superfamily (MFS) profile domain-containing protein</fullName>
    </recommendedName>
</protein>
<feature type="transmembrane region" description="Helical" evidence="6">
    <location>
        <begin position="255"/>
        <end position="276"/>
    </location>
</feature>
<feature type="transmembrane region" description="Helical" evidence="6">
    <location>
        <begin position="473"/>
        <end position="491"/>
    </location>
</feature>
<feature type="transmembrane region" description="Helical" evidence="6">
    <location>
        <begin position="564"/>
        <end position="586"/>
    </location>
</feature>
<dbReference type="PROSITE" id="PS50850">
    <property type="entry name" value="MFS"/>
    <property type="match status" value="1"/>
</dbReference>
<evidence type="ECO:0000313" key="8">
    <source>
        <dbReference type="EMBL" id="KAI1874387.1"/>
    </source>
</evidence>
<dbReference type="EMBL" id="JAFIMR010000009">
    <property type="protein sequence ID" value="KAI1874387.1"/>
    <property type="molecule type" value="Genomic_DNA"/>
</dbReference>
<dbReference type="PANTHER" id="PTHR23502">
    <property type="entry name" value="MAJOR FACILITATOR SUPERFAMILY"/>
    <property type="match status" value="1"/>
</dbReference>
<dbReference type="Proteomes" id="UP000829685">
    <property type="component" value="Unassembled WGS sequence"/>
</dbReference>
<dbReference type="GO" id="GO:0022857">
    <property type="term" value="F:transmembrane transporter activity"/>
    <property type="evidence" value="ECO:0007669"/>
    <property type="project" value="InterPro"/>
</dbReference>
<dbReference type="InterPro" id="IPR011701">
    <property type="entry name" value="MFS"/>
</dbReference>
<feature type="transmembrane region" description="Helical" evidence="6">
    <location>
        <begin position="130"/>
        <end position="150"/>
    </location>
</feature>
<keyword evidence="9" id="KW-1185">Reference proteome</keyword>
<dbReference type="AlphaFoldDB" id="A0A9Q0AN72"/>
<evidence type="ECO:0000256" key="5">
    <source>
        <dbReference type="SAM" id="MobiDB-lite"/>
    </source>
</evidence>
<feature type="transmembrane region" description="Helical" evidence="6">
    <location>
        <begin position="435"/>
        <end position="453"/>
    </location>
</feature>
<evidence type="ECO:0000256" key="2">
    <source>
        <dbReference type="ARBA" id="ARBA00022692"/>
    </source>
</evidence>
<evidence type="ECO:0000256" key="4">
    <source>
        <dbReference type="ARBA" id="ARBA00023136"/>
    </source>
</evidence>
<dbReference type="Gene3D" id="1.20.1250.20">
    <property type="entry name" value="MFS general substrate transporter like domains"/>
    <property type="match status" value="1"/>
</dbReference>
<dbReference type="InterPro" id="IPR036259">
    <property type="entry name" value="MFS_trans_sf"/>
</dbReference>
<name>A0A9Q0AN72_9PEZI</name>
<keyword evidence="4 6" id="KW-0472">Membrane</keyword>
<evidence type="ECO:0000256" key="3">
    <source>
        <dbReference type="ARBA" id="ARBA00022989"/>
    </source>
</evidence>
<feature type="transmembrane region" description="Helical" evidence="6">
    <location>
        <begin position="390"/>
        <end position="415"/>
    </location>
</feature>
<feature type="transmembrane region" description="Helical" evidence="6">
    <location>
        <begin position="170"/>
        <end position="187"/>
    </location>
</feature>
<feature type="transmembrane region" description="Helical" evidence="6">
    <location>
        <begin position="282"/>
        <end position="302"/>
    </location>
</feature>
<gene>
    <name evidence="8" type="ORF">JX265_004595</name>
</gene>
<reference evidence="8" key="1">
    <citation type="submission" date="2021-03" db="EMBL/GenBank/DDBJ databases">
        <title>Revisited historic fungal species revealed as producer of novel bioactive compounds through whole genome sequencing and comparative genomics.</title>
        <authorList>
            <person name="Vignolle G.A."/>
            <person name="Hochenegger N."/>
            <person name="Mach R.L."/>
            <person name="Mach-Aigner A.R."/>
            <person name="Javad Rahimi M."/>
            <person name="Salim K.A."/>
            <person name="Chan C.M."/>
            <person name="Lim L.B.L."/>
            <person name="Cai F."/>
            <person name="Druzhinina I.S."/>
            <person name="U'Ren J.M."/>
            <person name="Derntl C."/>
        </authorList>
    </citation>
    <scope>NUCLEOTIDE SEQUENCE</scope>
    <source>
        <strain evidence="8">TUCIM 5799</strain>
    </source>
</reference>
<comment type="caution">
    <text evidence="8">The sequence shown here is derived from an EMBL/GenBank/DDBJ whole genome shotgun (WGS) entry which is preliminary data.</text>
</comment>